<keyword evidence="2 12" id="KW-0813">Transport</keyword>
<evidence type="ECO:0000256" key="14">
    <source>
        <dbReference type="RuleBase" id="RU003357"/>
    </source>
</evidence>
<keyword evidence="4" id="KW-0410">Iron transport</keyword>
<name>A0A1H2ZDJ8_9PSED</name>
<evidence type="ECO:0000256" key="6">
    <source>
        <dbReference type="ARBA" id="ARBA00022729"/>
    </source>
</evidence>
<dbReference type="GO" id="GO:0006826">
    <property type="term" value="P:iron ion transport"/>
    <property type="evidence" value="ECO:0007669"/>
    <property type="project" value="UniProtKB-KW"/>
</dbReference>
<evidence type="ECO:0000256" key="2">
    <source>
        <dbReference type="ARBA" id="ARBA00022448"/>
    </source>
</evidence>
<dbReference type="PANTHER" id="PTHR32552:SF81">
    <property type="entry name" value="TONB-DEPENDENT OUTER MEMBRANE RECEPTOR"/>
    <property type="match status" value="1"/>
</dbReference>
<feature type="domain" description="TonB-dependent receptor-like beta-barrel" evidence="16">
    <location>
        <begin position="252"/>
        <end position="747"/>
    </location>
</feature>
<sequence length="783" mass="85725">MPRLPERVRAPLWRRAWPLLLTASPVLAEPLALDPVTVGARYVDEVAEQVPVSLTTLDGEMLDQQGLHRLKDIQQRAPGLVVSGHSGRYMGLGLRGFGATAYNDGLDGSVGVFVDGVYQGRPGMVFSELLDVEQIEVLRGPQGTLFGRNTTAGALNITTRAPTQDFEGAAESRLGGDGLREYRGSLSGPLLPGVLAGRLSAFDDARDGQVENLYNGESINDIGSRGLRGQLLWTPGDLFSARLIGEYGRQREDGNALSPAHYSEQTRQRAAFMNYALPAIDPYARDVKQNDPVRSDTLQSGVSLQMDWALSESLRLTSISAYRRWDFHDQRDGDSTALSVAQAGTGLDHRQFSQELRLAGELNERTDFVLGAHYLQQRLDRSSEVAFGKDAAAFFAGDRLDVIGAPPFNLPISDPSQIPAALLDGARQHFDGRQRGRSGAVFGQLSWRPLEKLEATLGLRYDRERKDGWISREVDGLAPLDGLPLPLQLGGQLLRDIALGGDYYREDEVDDGDLSGLFGLSYRFSDTLLAYASWSRGHKAGGINFDVIGPNSQPTFGTERATSLEAGVKARFWEGRALLGVALYQTDVDDYQALTYSPPATLFAPPLRDNLINVGKVRLRGVEVDSSWLLRPRLELRLGLAWSDARYREFANAPCAPASGKTNCDLSGERLYNAPEWNLSAGLDYSHPLAAALEAYGGVAYSLRTGYYGTLEGGEGSYQPSYSLTDLRVGLRRADRRWDVEGWVHNLFDSHYVTAVYSLLGAGDYGVLVGDPRSAGMTLRVRF</sequence>
<proteinExistence type="inferred from homology"/>
<keyword evidence="8" id="KW-0406">Ion transport</keyword>
<dbReference type="AlphaFoldDB" id="A0A1H2ZDJ8"/>
<dbReference type="Proteomes" id="UP000243778">
    <property type="component" value="Unassembled WGS sequence"/>
</dbReference>
<dbReference type="PROSITE" id="PS01156">
    <property type="entry name" value="TONB_DEPENDENT_REC_2"/>
    <property type="match status" value="1"/>
</dbReference>
<comment type="similarity">
    <text evidence="12 14">Belongs to the TonB-dependent receptor family.</text>
</comment>
<evidence type="ECO:0000259" key="16">
    <source>
        <dbReference type="Pfam" id="PF00593"/>
    </source>
</evidence>
<dbReference type="Pfam" id="PF00593">
    <property type="entry name" value="TonB_dep_Rec_b-barrel"/>
    <property type="match status" value="1"/>
</dbReference>
<feature type="chain" id="PRO_5017450689" evidence="15">
    <location>
        <begin position="29"/>
        <end position="783"/>
    </location>
</feature>
<protein>
    <submittedName>
        <fullName evidence="18">Iron complex outermembrane recepter protein</fullName>
    </submittedName>
</protein>
<keyword evidence="6 15" id="KW-0732">Signal</keyword>
<keyword evidence="9 14" id="KW-0798">TonB box</keyword>
<dbReference type="EMBL" id="FNNU01000003">
    <property type="protein sequence ID" value="SDX15058.1"/>
    <property type="molecule type" value="Genomic_DNA"/>
</dbReference>
<dbReference type="InterPro" id="IPR039426">
    <property type="entry name" value="TonB-dep_rcpt-like"/>
</dbReference>
<evidence type="ECO:0000259" key="17">
    <source>
        <dbReference type="Pfam" id="PF07715"/>
    </source>
</evidence>
<feature type="domain" description="TonB-dependent receptor plug" evidence="17">
    <location>
        <begin position="48"/>
        <end position="154"/>
    </location>
</feature>
<dbReference type="Gene3D" id="2.40.170.20">
    <property type="entry name" value="TonB-dependent receptor, beta-barrel domain"/>
    <property type="match status" value="1"/>
</dbReference>
<feature type="short sequence motif" description="TonB C-terminal box" evidence="13">
    <location>
        <begin position="766"/>
        <end position="783"/>
    </location>
</feature>
<keyword evidence="5 12" id="KW-0812">Transmembrane</keyword>
<evidence type="ECO:0000256" key="13">
    <source>
        <dbReference type="PROSITE-ProRule" id="PRU10144"/>
    </source>
</evidence>
<organism evidence="18 19">
    <name type="scientific">Pseudomonas kuykendallii</name>
    <dbReference type="NCBI Taxonomy" id="1007099"/>
    <lineage>
        <taxon>Bacteria</taxon>
        <taxon>Pseudomonadati</taxon>
        <taxon>Pseudomonadota</taxon>
        <taxon>Gammaproteobacteria</taxon>
        <taxon>Pseudomonadales</taxon>
        <taxon>Pseudomonadaceae</taxon>
        <taxon>Pseudomonas</taxon>
    </lineage>
</organism>
<dbReference type="Pfam" id="PF07715">
    <property type="entry name" value="Plug"/>
    <property type="match status" value="1"/>
</dbReference>
<evidence type="ECO:0000256" key="10">
    <source>
        <dbReference type="ARBA" id="ARBA00023136"/>
    </source>
</evidence>
<keyword evidence="7" id="KW-0408">Iron</keyword>
<evidence type="ECO:0000313" key="19">
    <source>
        <dbReference type="Proteomes" id="UP000243778"/>
    </source>
</evidence>
<evidence type="ECO:0000256" key="12">
    <source>
        <dbReference type="PROSITE-ProRule" id="PRU01360"/>
    </source>
</evidence>
<evidence type="ECO:0000256" key="1">
    <source>
        <dbReference type="ARBA" id="ARBA00004571"/>
    </source>
</evidence>
<evidence type="ECO:0000256" key="11">
    <source>
        <dbReference type="ARBA" id="ARBA00023237"/>
    </source>
</evidence>
<evidence type="ECO:0000256" key="8">
    <source>
        <dbReference type="ARBA" id="ARBA00023065"/>
    </source>
</evidence>
<dbReference type="OrthoDB" id="127311at2"/>
<comment type="subcellular location">
    <subcellularLocation>
        <location evidence="1 12">Cell outer membrane</location>
        <topology evidence="1 12">Multi-pass membrane protein</topology>
    </subcellularLocation>
</comment>
<keyword evidence="3 12" id="KW-1134">Transmembrane beta strand</keyword>
<evidence type="ECO:0000256" key="15">
    <source>
        <dbReference type="SAM" id="SignalP"/>
    </source>
</evidence>
<keyword evidence="10 12" id="KW-0472">Membrane</keyword>
<dbReference type="InterPro" id="IPR010917">
    <property type="entry name" value="TonB_rcpt_CS"/>
</dbReference>
<dbReference type="GO" id="GO:0009279">
    <property type="term" value="C:cell outer membrane"/>
    <property type="evidence" value="ECO:0007669"/>
    <property type="project" value="UniProtKB-SubCell"/>
</dbReference>
<keyword evidence="19" id="KW-1185">Reference proteome</keyword>
<keyword evidence="11 12" id="KW-0998">Cell outer membrane</keyword>
<dbReference type="PANTHER" id="PTHR32552">
    <property type="entry name" value="FERRICHROME IRON RECEPTOR-RELATED"/>
    <property type="match status" value="1"/>
</dbReference>
<evidence type="ECO:0000256" key="3">
    <source>
        <dbReference type="ARBA" id="ARBA00022452"/>
    </source>
</evidence>
<dbReference type="InterPro" id="IPR000531">
    <property type="entry name" value="Beta-barrel_TonB"/>
</dbReference>
<dbReference type="InterPro" id="IPR036942">
    <property type="entry name" value="Beta-barrel_TonB_sf"/>
</dbReference>
<dbReference type="RefSeq" id="WP_090227944.1">
    <property type="nucleotide sequence ID" value="NZ_FNNU01000003.1"/>
</dbReference>
<accession>A0A1H2ZDJ8</accession>
<dbReference type="PROSITE" id="PS52016">
    <property type="entry name" value="TONB_DEPENDENT_REC_3"/>
    <property type="match status" value="1"/>
</dbReference>
<reference evidence="19" key="1">
    <citation type="submission" date="2016-10" db="EMBL/GenBank/DDBJ databases">
        <authorList>
            <person name="Varghese N."/>
            <person name="Submissions S."/>
        </authorList>
    </citation>
    <scope>NUCLEOTIDE SEQUENCE [LARGE SCALE GENOMIC DNA]</scope>
    <source>
        <strain evidence="19">NRRL B-59562</strain>
    </source>
</reference>
<dbReference type="CDD" id="cd01347">
    <property type="entry name" value="ligand_gated_channel"/>
    <property type="match status" value="1"/>
</dbReference>
<dbReference type="STRING" id="1007099.SAMN05216287_2247"/>
<evidence type="ECO:0000256" key="7">
    <source>
        <dbReference type="ARBA" id="ARBA00023004"/>
    </source>
</evidence>
<gene>
    <name evidence="18" type="ORF">SAMN05216287_2247</name>
</gene>
<feature type="signal peptide" evidence="15">
    <location>
        <begin position="1"/>
        <end position="28"/>
    </location>
</feature>
<evidence type="ECO:0000313" key="18">
    <source>
        <dbReference type="EMBL" id="SDX15058.1"/>
    </source>
</evidence>
<evidence type="ECO:0000256" key="9">
    <source>
        <dbReference type="ARBA" id="ARBA00023077"/>
    </source>
</evidence>
<evidence type="ECO:0000256" key="5">
    <source>
        <dbReference type="ARBA" id="ARBA00022692"/>
    </source>
</evidence>
<dbReference type="SUPFAM" id="SSF56935">
    <property type="entry name" value="Porins"/>
    <property type="match status" value="1"/>
</dbReference>
<evidence type="ECO:0000256" key="4">
    <source>
        <dbReference type="ARBA" id="ARBA00022496"/>
    </source>
</evidence>
<dbReference type="InterPro" id="IPR012910">
    <property type="entry name" value="Plug_dom"/>
</dbReference>